<evidence type="ECO:0000259" key="11">
    <source>
        <dbReference type="Pfam" id="PF00133"/>
    </source>
</evidence>
<name>A0A8G2BJZ8_9PROT</name>
<evidence type="ECO:0000256" key="10">
    <source>
        <dbReference type="RuleBase" id="RU363035"/>
    </source>
</evidence>
<dbReference type="InterPro" id="IPR002300">
    <property type="entry name" value="aa-tRNA-synth_Ia"/>
</dbReference>
<keyword evidence="5 9" id="KW-0067">ATP-binding</keyword>
<evidence type="ECO:0000259" key="12">
    <source>
        <dbReference type="Pfam" id="PF08264"/>
    </source>
</evidence>
<dbReference type="AlphaFoldDB" id="A0A8G2BJZ8"/>
<dbReference type="NCBIfam" id="TIGR00396">
    <property type="entry name" value="leuS_bact"/>
    <property type="match status" value="1"/>
</dbReference>
<comment type="catalytic activity">
    <reaction evidence="8 9">
        <text>tRNA(Leu) + L-leucine + ATP = L-leucyl-tRNA(Leu) + AMP + diphosphate</text>
        <dbReference type="Rhea" id="RHEA:11688"/>
        <dbReference type="Rhea" id="RHEA-COMP:9613"/>
        <dbReference type="Rhea" id="RHEA-COMP:9622"/>
        <dbReference type="ChEBI" id="CHEBI:30616"/>
        <dbReference type="ChEBI" id="CHEBI:33019"/>
        <dbReference type="ChEBI" id="CHEBI:57427"/>
        <dbReference type="ChEBI" id="CHEBI:78442"/>
        <dbReference type="ChEBI" id="CHEBI:78494"/>
        <dbReference type="ChEBI" id="CHEBI:456215"/>
        <dbReference type="EC" id="6.1.1.4"/>
    </reaction>
</comment>
<reference evidence="14 15" key="1">
    <citation type="submission" date="2016-10" db="EMBL/GenBank/DDBJ databases">
        <authorList>
            <person name="Varghese N."/>
            <person name="Submissions S."/>
        </authorList>
    </citation>
    <scope>NUCLEOTIDE SEQUENCE [LARGE SCALE GENOMIC DNA]</scope>
    <source>
        <strain evidence="14 15">DSM 18839</strain>
    </source>
</reference>
<feature type="short sequence motif" description="'HIGH' region" evidence="9">
    <location>
        <begin position="41"/>
        <end position="51"/>
    </location>
</feature>
<feature type="domain" description="Aminoacyl-tRNA synthetase class Ia" evidence="11">
    <location>
        <begin position="420"/>
        <end position="575"/>
    </location>
</feature>
<dbReference type="FunFam" id="1.10.730.10:FF:000002">
    <property type="entry name" value="Leucine--tRNA ligase"/>
    <property type="match status" value="1"/>
</dbReference>
<evidence type="ECO:0000256" key="2">
    <source>
        <dbReference type="ARBA" id="ARBA00022490"/>
    </source>
</evidence>
<dbReference type="Gene3D" id="3.90.740.10">
    <property type="entry name" value="Valyl/Leucyl/Isoleucyl-tRNA synthetase, editing domain"/>
    <property type="match status" value="1"/>
</dbReference>
<dbReference type="Gene3D" id="3.40.50.620">
    <property type="entry name" value="HUPs"/>
    <property type="match status" value="2"/>
</dbReference>
<dbReference type="CDD" id="cd07958">
    <property type="entry name" value="Anticodon_Ia_Leu_BEm"/>
    <property type="match status" value="1"/>
</dbReference>
<evidence type="ECO:0000256" key="8">
    <source>
        <dbReference type="ARBA" id="ARBA00047469"/>
    </source>
</evidence>
<dbReference type="GO" id="GO:0002161">
    <property type="term" value="F:aminoacyl-tRNA deacylase activity"/>
    <property type="evidence" value="ECO:0007669"/>
    <property type="project" value="InterPro"/>
</dbReference>
<dbReference type="Proteomes" id="UP000198615">
    <property type="component" value="Unassembled WGS sequence"/>
</dbReference>
<gene>
    <name evidence="9" type="primary">leuS</name>
    <name evidence="14" type="ORF">SAMN05660686_03470</name>
</gene>
<dbReference type="Pfam" id="PF08264">
    <property type="entry name" value="Anticodon_1"/>
    <property type="match status" value="1"/>
</dbReference>
<dbReference type="FunFam" id="3.40.50.620:FF:000003">
    <property type="entry name" value="Leucine--tRNA ligase"/>
    <property type="match status" value="1"/>
</dbReference>
<dbReference type="CDD" id="cd00812">
    <property type="entry name" value="LeuRS_core"/>
    <property type="match status" value="1"/>
</dbReference>
<feature type="domain" description="Leucyl-tRNA synthetase editing" evidence="13">
    <location>
        <begin position="221"/>
        <end position="406"/>
    </location>
</feature>
<evidence type="ECO:0000256" key="4">
    <source>
        <dbReference type="ARBA" id="ARBA00022741"/>
    </source>
</evidence>
<dbReference type="Gene3D" id="3.10.20.590">
    <property type="match status" value="1"/>
</dbReference>
<dbReference type="PROSITE" id="PS00178">
    <property type="entry name" value="AA_TRNA_LIGASE_I"/>
    <property type="match status" value="1"/>
</dbReference>
<dbReference type="InterPro" id="IPR025709">
    <property type="entry name" value="Leu_tRNA-synth_edit"/>
</dbReference>
<dbReference type="SUPFAM" id="SSF52374">
    <property type="entry name" value="Nucleotidylyl transferase"/>
    <property type="match status" value="1"/>
</dbReference>
<keyword evidence="3 9" id="KW-0436">Ligase</keyword>
<dbReference type="GO" id="GO:0006429">
    <property type="term" value="P:leucyl-tRNA aminoacylation"/>
    <property type="evidence" value="ECO:0007669"/>
    <property type="project" value="UniProtKB-UniRule"/>
</dbReference>
<dbReference type="RefSeq" id="WP_093152166.1">
    <property type="nucleotide sequence ID" value="NZ_FNBW01000010.1"/>
</dbReference>
<evidence type="ECO:0000313" key="14">
    <source>
        <dbReference type="EMBL" id="SDG12265.1"/>
    </source>
</evidence>
<feature type="domain" description="Aminoacyl-tRNA synthetase class Ia" evidence="11">
    <location>
        <begin position="13"/>
        <end position="206"/>
    </location>
</feature>
<dbReference type="PANTHER" id="PTHR43740">
    <property type="entry name" value="LEUCYL-TRNA SYNTHETASE"/>
    <property type="match status" value="1"/>
</dbReference>
<dbReference type="InterPro" id="IPR014729">
    <property type="entry name" value="Rossmann-like_a/b/a_fold"/>
</dbReference>
<dbReference type="InterPro" id="IPR009080">
    <property type="entry name" value="tRNAsynth_Ia_anticodon-bd"/>
</dbReference>
<dbReference type="Gene3D" id="1.10.730.10">
    <property type="entry name" value="Isoleucyl-tRNA Synthetase, Domain 1"/>
    <property type="match status" value="1"/>
</dbReference>
<accession>A0A8G2BJZ8</accession>
<keyword evidence="7 9" id="KW-0030">Aminoacyl-tRNA synthetase</keyword>
<keyword evidence="6 9" id="KW-0648">Protein biosynthesis</keyword>
<dbReference type="EMBL" id="FNBW01000010">
    <property type="protein sequence ID" value="SDG12265.1"/>
    <property type="molecule type" value="Genomic_DNA"/>
</dbReference>
<dbReference type="PANTHER" id="PTHR43740:SF2">
    <property type="entry name" value="LEUCINE--TRNA LIGASE, MITOCHONDRIAL"/>
    <property type="match status" value="1"/>
</dbReference>
<protein>
    <recommendedName>
        <fullName evidence="9">Leucine--tRNA ligase</fullName>
        <ecNumber evidence="9">6.1.1.4</ecNumber>
    </recommendedName>
    <alternativeName>
        <fullName evidence="9">Leucyl-tRNA synthetase</fullName>
        <shortName evidence="9">LeuRS</shortName>
    </alternativeName>
</protein>
<evidence type="ECO:0000256" key="9">
    <source>
        <dbReference type="HAMAP-Rule" id="MF_00049"/>
    </source>
</evidence>
<dbReference type="InterPro" id="IPR013155">
    <property type="entry name" value="M/V/L/I-tRNA-synth_anticd-bd"/>
</dbReference>
<keyword evidence="15" id="KW-1185">Reference proteome</keyword>
<comment type="caution">
    <text evidence="14">The sequence shown here is derived from an EMBL/GenBank/DDBJ whole genome shotgun (WGS) entry which is preliminary data.</text>
</comment>
<dbReference type="SUPFAM" id="SSF50677">
    <property type="entry name" value="ValRS/IleRS/LeuRS editing domain"/>
    <property type="match status" value="1"/>
</dbReference>
<dbReference type="GO" id="GO:0005524">
    <property type="term" value="F:ATP binding"/>
    <property type="evidence" value="ECO:0007669"/>
    <property type="project" value="UniProtKB-UniRule"/>
</dbReference>
<dbReference type="Pfam" id="PF13603">
    <property type="entry name" value="tRNA-synt_1_2"/>
    <property type="match status" value="1"/>
</dbReference>
<evidence type="ECO:0000256" key="1">
    <source>
        <dbReference type="ARBA" id="ARBA00005594"/>
    </source>
</evidence>
<evidence type="ECO:0000313" key="15">
    <source>
        <dbReference type="Proteomes" id="UP000198615"/>
    </source>
</evidence>
<comment type="subcellular location">
    <subcellularLocation>
        <location evidence="9">Cytoplasm</location>
    </subcellularLocation>
</comment>
<dbReference type="InterPro" id="IPR009008">
    <property type="entry name" value="Val/Leu/Ile-tRNA-synth_edit"/>
</dbReference>
<dbReference type="InterPro" id="IPR002302">
    <property type="entry name" value="Leu-tRNA-ligase"/>
</dbReference>
<comment type="similarity">
    <text evidence="1 9 10">Belongs to the class-I aminoacyl-tRNA synthetase family.</text>
</comment>
<dbReference type="FunFam" id="3.10.20.590:FF:000001">
    <property type="entry name" value="Leucine--tRNA ligase"/>
    <property type="match status" value="1"/>
</dbReference>
<dbReference type="GO" id="GO:0005829">
    <property type="term" value="C:cytosol"/>
    <property type="evidence" value="ECO:0007669"/>
    <property type="project" value="TreeGrafter"/>
</dbReference>
<dbReference type="Pfam" id="PF00133">
    <property type="entry name" value="tRNA-synt_1"/>
    <property type="match status" value="3"/>
</dbReference>
<keyword evidence="4 9" id="KW-0547">Nucleotide-binding</keyword>
<sequence length="854" mass="95903">MARYNVKETEARWQSRWAQDGCFEVEADPAKPKYYVLEMFPYPSGRIHMGHVRNYTLGDVVARYKTARGFNVLHPMGWDAFGLPAENAAIERGVHPHKWTHENIDAMREQLKGMGLSYDWRREVATCDPSYYRHEQKMFLDFVKAGLAYRKESWVNWDPVENTVLANEQVIDGKGWRSGAPVEKRKLNQWFLKITQYAEDLLGALDGLEGRWPDKVRLMQHNWIGRSEGARVRFQLVGRDDSLEVFTTRPDTLFGASFCAVSANHPLAAEMAEGNEELQAFIAECNRMGTSEADIETAEKRGYRTTLEVEHPFVPGKTLPVYVANFVLMEYGTGAIFGCPAHDQRDLDFARKYDLPVLPVVLPPETDPATVTVADEAYTGPGKIFNSDFLDGMDIEAAKSEVAGRLETIGRGERTTTWRLRDWGVSRQRYWGCPVPMIHCESCGVVPVPEDQLPVELPEDVEFDSPGNPLDRHPTWKHTACPSCGGEARRETDTFDTFFESSWYFARFTDAQGEIAFDRDAADYWLPVDQYIGGVEHAVLHLLYARFFTRALRDCGYLSIAEPFAGLVTQGMVCHETYRADGRWLYPDEITKTDGGDWVTVDGGKPVTVGRVEKMSKSKRNTVDPANIIGSYGADTARLFMLSDSPPERDLEWTEAGVDGAWRYINRVWREITECPTALPAAGTPKPAELSAEAETVYRACHKTILAVADSIERFRFNSAVAQVRELSNQIFSLAGTGAGEAWVLRFGFETLVRLMAPMTPHLCEELWRQLGHDSMLATAAWPEADASLAENDTVTIAIQVNGKLRATIEMAKDSSKDAMIEQALEQPNVIKLLEGKSPRKVIAVPNKIVNVVA</sequence>
<dbReference type="HAMAP" id="MF_00049_B">
    <property type="entry name" value="Leu_tRNA_synth_B"/>
    <property type="match status" value="1"/>
</dbReference>
<proteinExistence type="inferred from homology"/>
<evidence type="ECO:0000256" key="5">
    <source>
        <dbReference type="ARBA" id="ARBA00022840"/>
    </source>
</evidence>
<feature type="domain" description="Methionyl/Valyl/Leucyl/Isoleucyl-tRNA synthetase anticodon-binding" evidence="12">
    <location>
        <begin position="698"/>
        <end position="819"/>
    </location>
</feature>
<dbReference type="PRINTS" id="PR00985">
    <property type="entry name" value="TRNASYNTHLEU"/>
</dbReference>
<dbReference type="OrthoDB" id="9810365at2"/>
<dbReference type="Gene3D" id="2.20.28.290">
    <property type="match status" value="1"/>
</dbReference>
<dbReference type="SUPFAM" id="SSF47323">
    <property type="entry name" value="Anticodon-binding domain of a subclass of class I aminoacyl-tRNA synthetases"/>
    <property type="match status" value="1"/>
</dbReference>
<organism evidence="14 15">
    <name type="scientific">Thalassobaculum litoreum DSM 18839</name>
    <dbReference type="NCBI Taxonomy" id="1123362"/>
    <lineage>
        <taxon>Bacteria</taxon>
        <taxon>Pseudomonadati</taxon>
        <taxon>Pseudomonadota</taxon>
        <taxon>Alphaproteobacteria</taxon>
        <taxon>Rhodospirillales</taxon>
        <taxon>Thalassobaculaceae</taxon>
        <taxon>Thalassobaculum</taxon>
    </lineage>
</organism>
<feature type="short sequence motif" description="'KMSKS' region" evidence="9">
    <location>
        <begin position="614"/>
        <end position="618"/>
    </location>
</feature>
<evidence type="ECO:0000256" key="3">
    <source>
        <dbReference type="ARBA" id="ARBA00022598"/>
    </source>
</evidence>
<evidence type="ECO:0000259" key="13">
    <source>
        <dbReference type="Pfam" id="PF13603"/>
    </source>
</evidence>
<feature type="binding site" evidence="9">
    <location>
        <position position="617"/>
    </location>
    <ligand>
        <name>ATP</name>
        <dbReference type="ChEBI" id="CHEBI:30616"/>
    </ligand>
</feature>
<evidence type="ECO:0000256" key="7">
    <source>
        <dbReference type="ARBA" id="ARBA00023146"/>
    </source>
</evidence>
<feature type="domain" description="Aminoacyl-tRNA synthetase class Ia" evidence="11">
    <location>
        <begin position="613"/>
        <end position="653"/>
    </location>
</feature>
<dbReference type="EC" id="6.1.1.4" evidence="9"/>
<evidence type="ECO:0000256" key="6">
    <source>
        <dbReference type="ARBA" id="ARBA00022917"/>
    </source>
</evidence>
<dbReference type="GO" id="GO:0004823">
    <property type="term" value="F:leucine-tRNA ligase activity"/>
    <property type="evidence" value="ECO:0007669"/>
    <property type="project" value="UniProtKB-UniRule"/>
</dbReference>
<keyword evidence="2 9" id="KW-0963">Cytoplasm</keyword>
<dbReference type="InterPro" id="IPR001412">
    <property type="entry name" value="aa-tRNA-synth_I_CS"/>
</dbReference>